<dbReference type="AlphaFoldDB" id="A0A517P2L3"/>
<organism evidence="1 2">
    <name type="scientific">Stieleria marina</name>
    <dbReference type="NCBI Taxonomy" id="1930275"/>
    <lineage>
        <taxon>Bacteria</taxon>
        <taxon>Pseudomonadati</taxon>
        <taxon>Planctomycetota</taxon>
        <taxon>Planctomycetia</taxon>
        <taxon>Pirellulales</taxon>
        <taxon>Pirellulaceae</taxon>
        <taxon>Stieleria</taxon>
    </lineage>
</organism>
<dbReference type="EMBL" id="CP036526">
    <property type="protein sequence ID" value="QDT13619.1"/>
    <property type="molecule type" value="Genomic_DNA"/>
</dbReference>
<name>A0A517P2L3_9BACT</name>
<keyword evidence="2" id="KW-1185">Reference proteome</keyword>
<sequence>MASATAFLLVTGILLIPRARLMTRYSAGGVTRRKSPHVSQNPIRGKNTRVDFLPLTALCERLEST</sequence>
<evidence type="ECO:0000313" key="1">
    <source>
        <dbReference type="EMBL" id="QDT13619.1"/>
    </source>
</evidence>
<protein>
    <submittedName>
        <fullName evidence="1">Uncharacterized protein</fullName>
    </submittedName>
</protein>
<gene>
    <name evidence="1" type="ORF">K239x_56390</name>
</gene>
<proteinExistence type="predicted"/>
<reference evidence="1 2" key="1">
    <citation type="submission" date="2019-02" db="EMBL/GenBank/DDBJ databases">
        <title>Deep-cultivation of Planctomycetes and their phenomic and genomic characterization uncovers novel biology.</title>
        <authorList>
            <person name="Wiegand S."/>
            <person name="Jogler M."/>
            <person name="Boedeker C."/>
            <person name="Pinto D."/>
            <person name="Vollmers J."/>
            <person name="Rivas-Marin E."/>
            <person name="Kohn T."/>
            <person name="Peeters S.H."/>
            <person name="Heuer A."/>
            <person name="Rast P."/>
            <person name="Oberbeckmann S."/>
            <person name="Bunk B."/>
            <person name="Jeske O."/>
            <person name="Meyerdierks A."/>
            <person name="Storesund J.E."/>
            <person name="Kallscheuer N."/>
            <person name="Luecker S."/>
            <person name="Lage O.M."/>
            <person name="Pohl T."/>
            <person name="Merkel B.J."/>
            <person name="Hornburger P."/>
            <person name="Mueller R.-W."/>
            <person name="Bruemmer F."/>
            <person name="Labrenz M."/>
            <person name="Spormann A.M."/>
            <person name="Op den Camp H."/>
            <person name="Overmann J."/>
            <person name="Amann R."/>
            <person name="Jetten M.S.M."/>
            <person name="Mascher T."/>
            <person name="Medema M.H."/>
            <person name="Devos D.P."/>
            <person name="Kaster A.-K."/>
            <person name="Ovreas L."/>
            <person name="Rohde M."/>
            <person name="Galperin M.Y."/>
            <person name="Jogler C."/>
        </authorList>
    </citation>
    <scope>NUCLEOTIDE SEQUENCE [LARGE SCALE GENOMIC DNA]</scope>
    <source>
        <strain evidence="1 2">K23_9</strain>
    </source>
</reference>
<accession>A0A517P2L3</accession>
<dbReference type="Proteomes" id="UP000319817">
    <property type="component" value="Chromosome"/>
</dbReference>
<evidence type="ECO:0000313" key="2">
    <source>
        <dbReference type="Proteomes" id="UP000319817"/>
    </source>
</evidence>